<evidence type="ECO:0000313" key="1">
    <source>
        <dbReference type="EMBL" id="MFC7358212.1"/>
    </source>
</evidence>
<dbReference type="InterPro" id="IPR043148">
    <property type="entry name" value="TagF_C"/>
</dbReference>
<proteinExistence type="predicted"/>
<dbReference type="Gene3D" id="3.40.50.12580">
    <property type="match status" value="1"/>
</dbReference>
<sequence>MSQKKIAILFLDEIHHINHFVTVAIALSKTSSVSILTYPDKHAYLHKTLSRLNGDEVIIEQLKTAPFRAFTDTLKGRSIPRKGFWIKKNRAYILKKFDAIIFTDFFHRYFTEARGEANVPKFIKITHGTPGRGYSLKPQQLDFDLQLLPGKNYLELLKNNNLLAQHHAVVGYPKINAVPDVSSMNLFPNQKKIVLYNPHFSPPLSSWHTQGLQILDYFYNQQEYNLIFAPHINLFHKVGGDTIDSIPEKYFHCPTIHMDLGSEKSVDMVYINKADIYLGDVSSQVYEFIINPRACIFINAEKVDFNEDPKFRFWQCGDVVEHTETLGTALRNASENFSIYKPVQEKITEENYYTEAGSTASERAAKAILNFLNAN</sequence>
<dbReference type="Proteomes" id="UP001596415">
    <property type="component" value="Unassembled WGS sequence"/>
</dbReference>
<comment type="caution">
    <text evidence="1">The sequence shown here is derived from an EMBL/GenBank/DDBJ whole genome shotgun (WGS) entry which is preliminary data.</text>
</comment>
<dbReference type="EMBL" id="JBHTBN010000005">
    <property type="protein sequence ID" value="MFC7358212.1"/>
    <property type="molecule type" value="Genomic_DNA"/>
</dbReference>
<dbReference type="RefSeq" id="WP_380218109.1">
    <property type="nucleotide sequence ID" value="NZ_JBHTBN010000005.1"/>
</dbReference>
<evidence type="ECO:0000313" key="2">
    <source>
        <dbReference type="Proteomes" id="UP001596415"/>
    </source>
</evidence>
<protein>
    <submittedName>
        <fullName evidence="1">Uncharacterized protein</fullName>
    </submittedName>
</protein>
<gene>
    <name evidence="1" type="ORF">ACFQO1_10960</name>
</gene>
<reference evidence="2" key="1">
    <citation type="journal article" date="2019" name="Int. J. Syst. Evol. Microbiol.">
        <title>The Global Catalogue of Microorganisms (GCM) 10K type strain sequencing project: providing services to taxonomists for standard genome sequencing and annotation.</title>
        <authorList>
            <consortium name="The Broad Institute Genomics Platform"/>
            <consortium name="The Broad Institute Genome Sequencing Center for Infectious Disease"/>
            <person name="Wu L."/>
            <person name="Ma J."/>
        </authorList>
    </citation>
    <scope>NUCLEOTIDE SEQUENCE [LARGE SCALE GENOMIC DNA]</scope>
    <source>
        <strain evidence="2">CGMCC 1.16306</strain>
    </source>
</reference>
<name>A0ABW2MWD3_9FLAO</name>
<organism evidence="1 2">
    <name type="scientific">Jejudonia soesokkakensis</name>
    <dbReference type="NCBI Taxonomy" id="1323432"/>
    <lineage>
        <taxon>Bacteria</taxon>
        <taxon>Pseudomonadati</taxon>
        <taxon>Bacteroidota</taxon>
        <taxon>Flavobacteriia</taxon>
        <taxon>Flavobacteriales</taxon>
        <taxon>Flavobacteriaceae</taxon>
        <taxon>Jejudonia</taxon>
    </lineage>
</organism>
<keyword evidence="2" id="KW-1185">Reference proteome</keyword>
<accession>A0ABW2MWD3</accession>